<feature type="compositionally biased region" description="Basic and acidic residues" evidence="1">
    <location>
        <begin position="40"/>
        <end position="52"/>
    </location>
</feature>
<accession>A0A4D6KNP2</accession>
<reference evidence="2 3" key="1">
    <citation type="submission" date="2019-04" db="EMBL/GenBank/DDBJ databases">
        <title>An improved genome assembly and genetic linkage map for asparagus bean, Vigna unguiculata ssp. sesquipedialis.</title>
        <authorList>
            <person name="Xia Q."/>
            <person name="Zhang R."/>
            <person name="Dong Y."/>
        </authorList>
    </citation>
    <scope>NUCLEOTIDE SEQUENCE [LARGE SCALE GENOMIC DNA]</scope>
    <source>
        <tissue evidence="2">Leaf</tissue>
    </source>
</reference>
<evidence type="ECO:0000313" key="3">
    <source>
        <dbReference type="Proteomes" id="UP000501690"/>
    </source>
</evidence>
<keyword evidence="3" id="KW-1185">Reference proteome</keyword>
<dbReference type="Proteomes" id="UP000501690">
    <property type="component" value="Linkage Group LG1"/>
</dbReference>
<sequence length="167" mass="18856">MSLRMSNDIGTALHFRKPSLQENLELQNDGKIKENLRRVKEKARNKEEKEECVQQVAQSKAKIRTSPPRRCGSESGRAPPRRSVLPLPTTELKLLLPTMTSFRIETQAMNLMADRGGRKPWHRSVSLGSRDGMTMGWLGGQWVSLVGSGFWLVGQRCGGHCETEKRK</sequence>
<dbReference type="EMBL" id="CP039345">
    <property type="protein sequence ID" value="QCD79288.1"/>
    <property type="molecule type" value="Genomic_DNA"/>
</dbReference>
<protein>
    <submittedName>
        <fullName evidence="2">Uncharacterized protein</fullName>
    </submittedName>
</protein>
<feature type="region of interest" description="Disordered" evidence="1">
    <location>
        <begin position="40"/>
        <end position="84"/>
    </location>
</feature>
<name>A0A4D6KNP2_VIGUN</name>
<dbReference type="AlphaFoldDB" id="A0A4D6KNP2"/>
<evidence type="ECO:0000313" key="2">
    <source>
        <dbReference type="EMBL" id="QCD79288.1"/>
    </source>
</evidence>
<organism evidence="2 3">
    <name type="scientific">Vigna unguiculata</name>
    <name type="common">Cowpea</name>
    <dbReference type="NCBI Taxonomy" id="3917"/>
    <lineage>
        <taxon>Eukaryota</taxon>
        <taxon>Viridiplantae</taxon>
        <taxon>Streptophyta</taxon>
        <taxon>Embryophyta</taxon>
        <taxon>Tracheophyta</taxon>
        <taxon>Spermatophyta</taxon>
        <taxon>Magnoliopsida</taxon>
        <taxon>eudicotyledons</taxon>
        <taxon>Gunneridae</taxon>
        <taxon>Pentapetalae</taxon>
        <taxon>rosids</taxon>
        <taxon>fabids</taxon>
        <taxon>Fabales</taxon>
        <taxon>Fabaceae</taxon>
        <taxon>Papilionoideae</taxon>
        <taxon>50 kb inversion clade</taxon>
        <taxon>NPAAA clade</taxon>
        <taxon>indigoferoid/millettioid clade</taxon>
        <taxon>Phaseoleae</taxon>
        <taxon>Vigna</taxon>
    </lineage>
</organism>
<proteinExistence type="predicted"/>
<evidence type="ECO:0000256" key="1">
    <source>
        <dbReference type="SAM" id="MobiDB-lite"/>
    </source>
</evidence>
<gene>
    <name evidence="2" type="ORF">DEO72_LG1g2927</name>
</gene>